<keyword evidence="10" id="KW-1185">Reference proteome</keyword>
<dbReference type="InterPro" id="IPR003388">
    <property type="entry name" value="Reticulon"/>
</dbReference>
<gene>
    <name evidence="9" type="ORF">C1H46_032830</name>
</gene>
<name>A0A540L5Q6_MALBA</name>
<keyword evidence="3 6" id="KW-0256">Endoplasmic reticulum</keyword>
<evidence type="ECO:0000256" key="4">
    <source>
        <dbReference type="ARBA" id="ARBA00022989"/>
    </source>
</evidence>
<evidence type="ECO:0000313" key="10">
    <source>
        <dbReference type="Proteomes" id="UP000315295"/>
    </source>
</evidence>
<evidence type="ECO:0000259" key="8">
    <source>
        <dbReference type="PROSITE" id="PS50845"/>
    </source>
</evidence>
<proteinExistence type="predicted"/>
<comment type="caution">
    <text evidence="6">Lacks conserved residue(s) required for the propagation of feature annotation.</text>
</comment>
<evidence type="ECO:0000256" key="5">
    <source>
        <dbReference type="ARBA" id="ARBA00023136"/>
    </source>
</evidence>
<evidence type="ECO:0000256" key="7">
    <source>
        <dbReference type="SAM" id="MobiDB-lite"/>
    </source>
</evidence>
<dbReference type="PANTHER" id="PTHR10994:SF193">
    <property type="entry name" value="RETICULON-LIKE PROTEIN"/>
    <property type="match status" value="1"/>
</dbReference>
<dbReference type="InterPro" id="IPR045064">
    <property type="entry name" value="Reticulon-like"/>
</dbReference>
<dbReference type="Proteomes" id="UP000315295">
    <property type="component" value="Unassembled WGS sequence"/>
</dbReference>
<feature type="transmembrane region" description="Helical" evidence="6">
    <location>
        <begin position="97"/>
        <end position="116"/>
    </location>
</feature>
<comment type="subcellular location">
    <subcellularLocation>
        <location evidence="1 6">Endoplasmic reticulum membrane</location>
        <topology evidence="1 6">Multi-pass membrane protein</topology>
    </subcellularLocation>
</comment>
<keyword evidence="4 6" id="KW-1133">Transmembrane helix</keyword>
<dbReference type="GO" id="GO:0005789">
    <property type="term" value="C:endoplasmic reticulum membrane"/>
    <property type="evidence" value="ECO:0007669"/>
    <property type="project" value="UniProtKB-SubCell"/>
</dbReference>
<feature type="domain" description="Reticulon" evidence="8">
    <location>
        <begin position="65"/>
        <end position="245"/>
    </location>
</feature>
<feature type="transmembrane region" description="Helical" evidence="6">
    <location>
        <begin position="275"/>
        <end position="294"/>
    </location>
</feature>
<organism evidence="9 10">
    <name type="scientific">Malus baccata</name>
    <name type="common">Siberian crab apple</name>
    <name type="synonym">Pyrus baccata</name>
    <dbReference type="NCBI Taxonomy" id="106549"/>
    <lineage>
        <taxon>Eukaryota</taxon>
        <taxon>Viridiplantae</taxon>
        <taxon>Streptophyta</taxon>
        <taxon>Embryophyta</taxon>
        <taxon>Tracheophyta</taxon>
        <taxon>Spermatophyta</taxon>
        <taxon>Magnoliopsida</taxon>
        <taxon>eudicotyledons</taxon>
        <taxon>Gunneridae</taxon>
        <taxon>Pentapetalae</taxon>
        <taxon>rosids</taxon>
        <taxon>fabids</taxon>
        <taxon>Rosales</taxon>
        <taxon>Rosaceae</taxon>
        <taxon>Amygdaloideae</taxon>
        <taxon>Maleae</taxon>
        <taxon>Malus</taxon>
    </lineage>
</organism>
<dbReference type="EMBL" id="VIEB01000758">
    <property type="protein sequence ID" value="TQD81592.1"/>
    <property type="molecule type" value="Genomic_DNA"/>
</dbReference>
<evidence type="ECO:0000256" key="3">
    <source>
        <dbReference type="ARBA" id="ARBA00022824"/>
    </source>
</evidence>
<feature type="transmembrane region" description="Helical" evidence="6">
    <location>
        <begin position="167"/>
        <end position="183"/>
    </location>
</feature>
<feature type="transmembrane region" description="Helical" evidence="6">
    <location>
        <begin position="76"/>
        <end position="91"/>
    </location>
</feature>
<dbReference type="AlphaFoldDB" id="A0A540L5Q6"/>
<sequence length="429" mass="48859">MDKIYNHHSSSSSDSDDDKKSKHAASVKAKVEDEKPSARDAVKSKIFRLFGREKPVHKVLGGGKPADVLLWRNKKISASVLAGATVLWVFFELLEYHLITLVCHLLILSLAVFYLWSNASNYINKSQPQIPKVQIPEKTVLELASALRIELNKGFYVLRDIASGRDLKAFLGVIAVLWILSVVGKWFNFLTLFYIIFVLLHTLPVIYEKYDDQIDAFGEKAWIEIKKQYAVFDAKVLSKIPKAADVLLWRNKKISASVLAGATVLWVFFELLEYHLITLVCHLLILSLAVFYLWSNASNFINKSQPQIPKVQIPEKTVLELASALRIELNKGFYVLRDIASGRDLKAFLGVIAVLWILSVVGKWFNFLTLFYIIFVLLHTLPVIYEKYDDQIDAFGEKAWIEIKKQYAVFDAKVLSKIPKGPVKEKKKD</sequence>
<evidence type="ECO:0000256" key="1">
    <source>
        <dbReference type="ARBA" id="ARBA00004477"/>
    </source>
</evidence>
<protein>
    <recommendedName>
        <fullName evidence="6">Reticulon-like protein</fullName>
    </recommendedName>
</protein>
<dbReference type="PANTHER" id="PTHR10994">
    <property type="entry name" value="RETICULON"/>
    <property type="match status" value="1"/>
</dbReference>
<keyword evidence="2 6" id="KW-0812">Transmembrane</keyword>
<evidence type="ECO:0000313" key="9">
    <source>
        <dbReference type="EMBL" id="TQD81592.1"/>
    </source>
</evidence>
<evidence type="ECO:0000256" key="6">
    <source>
        <dbReference type="RuleBase" id="RU363132"/>
    </source>
</evidence>
<dbReference type="Pfam" id="PF02453">
    <property type="entry name" value="Reticulon"/>
    <property type="match status" value="2"/>
</dbReference>
<reference evidence="9 10" key="1">
    <citation type="journal article" date="2019" name="G3 (Bethesda)">
        <title>Sequencing of a Wild Apple (Malus baccata) Genome Unravels the Differences Between Cultivated and Wild Apple Species Regarding Disease Resistance and Cold Tolerance.</title>
        <authorList>
            <person name="Chen X."/>
        </authorList>
    </citation>
    <scope>NUCLEOTIDE SEQUENCE [LARGE SCALE GENOMIC DNA]</scope>
    <source>
        <strain evidence="10">cv. Shandingzi</strain>
        <tissue evidence="9">Leaves</tissue>
    </source>
</reference>
<dbReference type="GO" id="GO:0009617">
    <property type="term" value="P:response to bacterium"/>
    <property type="evidence" value="ECO:0007669"/>
    <property type="project" value="InterPro"/>
</dbReference>
<comment type="caution">
    <text evidence="9">The sequence shown here is derived from an EMBL/GenBank/DDBJ whole genome shotgun (WGS) entry which is preliminary data.</text>
</comment>
<evidence type="ECO:0000256" key="2">
    <source>
        <dbReference type="ARBA" id="ARBA00022692"/>
    </source>
</evidence>
<accession>A0A540L5Q6</accession>
<feature type="region of interest" description="Disordered" evidence="7">
    <location>
        <begin position="1"/>
        <end position="37"/>
    </location>
</feature>
<feature type="transmembrane region" description="Helical" evidence="6">
    <location>
        <begin position="367"/>
        <end position="385"/>
    </location>
</feature>
<feature type="domain" description="Reticulon" evidence="8">
    <location>
        <begin position="243"/>
        <end position="429"/>
    </location>
</feature>
<keyword evidence="5 6" id="KW-0472">Membrane</keyword>
<dbReference type="PROSITE" id="PS50845">
    <property type="entry name" value="RETICULON"/>
    <property type="match status" value="2"/>
</dbReference>